<reference evidence="4 5" key="1">
    <citation type="journal article" date="2018" name="Vet. Microbiol.">
        <title>Characterisation of Staphylococcus felis isolated from cats using whole genome sequencing.</title>
        <authorList>
            <person name="Worthing K."/>
            <person name="Pang S."/>
            <person name="Trott D.J."/>
            <person name="Abraham S."/>
            <person name="Coombs G.W."/>
            <person name="Jordan D."/>
            <person name="McIntyre L."/>
            <person name="Davies M.R."/>
            <person name="Norris J."/>
        </authorList>
    </citation>
    <scope>NUCLEOTIDE SEQUENCE [LARGE SCALE GENOMIC DNA]</scope>
    <source>
        <strain evidence="4 5">F9</strain>
    </source>
</reference>
<dbReference type="PANTHER" id="PTHR22916:SF3">
    <property type="entry name" value="UDP-GLCNAC:BETAGAL BETA-1,3-N-ACETYLGLUCOSAMINYLTRANSFERASE-LIKE PROTEIN 1"/>
    <property type="match status" value="1"/>
</dbReference>
<dbReference type="InterPro" id="IPR001173">
    <property type="entry name" value="Glyco_trans_2-like"/>
</dbReference>
<comment type="similarity">
    <text evidence="1">Belongs to the glycosyltransferase 2 family.</text>
</comment>
<evidence type="ECO:0000256" key="1">
    <source>
        <dbReference type="ARBA" id="ARBA00006739"/>
    </source>
</evidence>
<dbReference type="RefSeq" id="WP_115924771.1">
    <property type="nucleotide sequence ID" value="NZ_QKXQ01000318.1"/>
</dbReference>
<name>A0A3E0IPF9_9STAP</name>
<evidence type="ECO:0000313" key="4">
    <source>
        <dbReference type="EMBL" id="REH95089.1"/>
    </source>
</evidence>
<dbReference type="OrthoDB" id="7019976at2"/>
<dbReference type="Proteomes" id="UP000256562">
    <property type="component" value="Unassembled WGS sequence"/>
</dbReference>
<sequence length="851" mass="99675">MAKETQGQNECLLEAIELIKEDYNLGLEKLTLLRNTNDVASFLRDVREKGKLDFLAKHENELKIDKSSNGSRILKKSKYSIGMIADEFLYNSFKDIANIKYISKNAKLERMDFDFVIVATTWKGIDDSWKGLASPNSHLRVHLEDMLSELRERKIPLIFYSKEDPVNYHLFKDIATQCDYIYTTAKEVIEDYKNYTNNEHVNVLQFGINPHYHNPIGTRSPHSLQNNDEVIFAGSWTKKYPERNKDMGRIFDGIIETKKELTIFDRNLELERERYLFPNKYIPYITKPVDHHTLMDIHKIFRWAVNVNSVKYSETMFANRVFELQAFGNLLISNYSAGVNNQFPNIFMVNSKEDVISLLNQYSEFELREFQSKNIRNVMLSNTTYHRLDEIVEKIGLQKNVATPNVGVVVSKETSRLVNMFERQMNVDKTLITEQELENRIYEFDFITFFEEKHEYEEYYLADLLSAFYYTDVDFVTKNLDLSGVHEYTEDYTDKSLTMFDAKAYLKSAVNKGYTLDDAEVFSTNKQLCSQNDYVSVIIPIHNNGRYLEDKCMRSLRKSSIFEHMEVIFVDDGSTDEETLKVINRLRRKYPNIVYFKYESGSGSASRPRNKGAELASTKYITYLDPDNEAIGDGYAKLYKKLNENSSIDMVVGNIIKEDNKRRAEFKYFSTIKKYNNGSELITNTKKFLKASGLRAQSIQALMVKSDIIKKNQIQMVEGAAGQDTVYFQELMLFSNKVLGFNEPIHTYYAAVTGSVTNSISKRLFDKYYKLEIERIPFLKKHGLLDDYMERRFNFYIKGWYLPRLEKVKVEEREQAIKRFLDIYDLYDSFSRPKDIELEDYIQNYRSEVKS</sequence>
<evidence type="ECO:0000259" key="3">
    <source>
        <dbReference type="Pfam" id="PF13524"/>
    </source>
</evidence>
<dbReference type="SUPFAM" id="SSF53448">
    <property type="entry name" value="Nucleotide-diphospho-sugar transferases"/>
    <property type="match status" value="1"/>
</dbReference>
<evidence type="ECO:0000313" key="5">
    <source>
        <dbReference type="Proteomes" id="UP000256562"/>
    </source>
</evidence>
<dbReference type="Pfam" id="PF00535">
    <property type="entry name" value="Glycos_transf_2"/>
    <property type="match status" value="1"/>
</dbReference>
<dbReference type="GO" id="GO:0016758">
    <property type="term" value="F:hexosyltransferase activity"/>
    <property type="evidence" value="ECO:0007669"/>
    <property type="project" value="UniProtKB-ARBA"/>
</dbReference>
<dbReference type="EMBL" id="QKXQ01000318">
    <property type="protein sequence ID" value="REH95089.1"/>
    <property type="molecule type" value="Genomic_DNA"/>
</dbReference>
<protein>
    <submittedName>
        <fullName evidence="4">Glycosyl transferase</fullName>
    </submittedName>
</protein>
<dbReference type="PANTHER" id="PTHR22916">
    <property type="entry name" value="GLYCOSYLTRANSFERASE"/>
    <property type="match status" value="1"/>
</dbReference>
<dbReference type="CDD" id="cd00761">
    <property type="entry name" value="Glyco_tranf_GTA_type"/>
    <property type="match status" value="1"/>
</dbReference>
<proteinExistence type="inferred from homology"/>
<keyword evidence="4" id="KW-0808">Transferase</keyword>
<feature type="domain" description="Glycosyltransferase 2-like" evidence="2">
    <location>
        <begin position="536"/>
        <end position="667"/>
    </location>
</feature>
<comment type="caution">
    <text evidence="4">The sequence shown here is derived from an EMBL/GenBank/DDBJ whole genome shotgun (WGS) entry which is preliminary data.</text>
</comment>
<dbReference type="AlphaFoldDB" id="A0A3E0IPF9"/>
<organism evidence="4 5">
    <name type="scientific">Staphylococcus felis</name>
    <dbReference type="NCBI Taxonomy" id="46127"/>
    <lineage>
        <taxon>Bacteria</taxon>
        <taxon>Bacillati</taxon>
        <taxon>Bacillota</taxon>
        <taxon>Bacilli</taxon>
        <taxon>Bacillales</taxon>
        <taxon>Staphylococcaceae</taxon>
        <taxon>Staphylococcus</taxon>
    </lineage>
</organism>
<accession>A0A3E0IPF9</accession>
<feature type="domain" description="Spore protein YkvP/CgeB glycosyl transferase-like" evidence="3">
    <location>
        <begin position="286"/>
        <end position="392"/>
    </location>
</feature>
<evidence type="ECO:0000259" key="2">
    <source>
        <dbReference type="Pfam" id="PF00535"/>
    </source>
</evidence>
<dbReference type="Gene3D" id="3.90.550.10">
    <property type="entry name" value="Spore Coat Polysaccharide Biosynthesis Protein SpsA, Chain A"/>
    <property type="match status" value="1"/>
</dbReference>
<gene>
    <name evidence="4" type="ORF">DOS83_06750</name>
</gene>
<dbReference type="InterPro" id="IPR055259">
    <property type="entry name" value="YkvP/CgeB_Glyco_trans-like"/>
</dbReference>
<dbReference type="InterPro" id="IPR029044">
    <property type="entry name" value="Nucleotide-diphossugar_trans"/>
</dbReference>
<dbReference type="Pfam" id="PF13524">
    <property type="entry name" value="Glyco_trans_1_2"/>
    <property type="match status" value="1"/>
</dbReference>